<accession>A0AAW8T5C3</accession>
<protein>
    <submittedName>
        <fullName evidence="2">Uncharacterized protein</fullName>
    </submittedName>
</protein>
<dbReference type="RefSeq" id="WP_010744921.1">
    <property type="nucleotide sequence ID" value="NZ_BAAAXM010000001.1"/>
</dbReference>
<proteinExistence type="predicted"/>
<dbReference type="EMBL" id="JARPXL010000006">
    <property type="protein sequence ID" value="MDT2544330.1"/>
    <property type="molecule type" value="Genomic_DNA"/>
</dbReference>
<organism evidence="2 3">
    <name type="scientific">Enterococcus raffinosus</name>
    <dbReference type="NCBI Taxonomy" id="71452"/>
    <lineage>
        <taxon>Bacteria</taxon>
        <taxon>Bacillati</taxon>
        <taxon>Bacillota</taxon>
        <taxon>Bacilli</taxon>
        <taxon>Lactobacillales</taxon>
        <taxon>Enterococcaceae</taxon>
        <taxon>Enterococcus</taxon>
    </lineage>
</organism>
<gene>
    <name evidence="2" type="ORF">P7D69_08285</name>
    <name evidence="1" type="ORF">P7D78_19170</name>
</gene>
<comment type="caution">
    <text evidence="2">The sequence shown here is derived from an EMBL/GenBank/DDBJ whole genome shotgun (WGS) entry which is preliminary data.</text>
</comment>
<reference evidence="2" key="1">
    <citation type="submission" date="2023-03" db="EMBL/GenBank/DDBJ databases">
        <authorList>
            <person name="Shen W."/>
            <person name="Cai J."/>
        </authorList>
    </citation>
    <scope>NUCLEOTIDE SEQUENCE</scope>
    <source>
        <strain evidence="1">B646-2</strain>
        <strain evidence="2">Y15</strain>
    </source>
</reference>
<dbReference type="EMBL" id="JARPXM010000031">
    <property type="protein sequence ID" value="MDT2540229.1"/>
    <property type="molecule type" value="Genomic_DNA"/>
</dbReference>
<evidence type="ECO:0000313" key="2">
    <source>
        <dbReference type="EMBL" id="MDT2544330.1"/>
    </source>
</evidence>
<evidence type="ECO:0000313" key="1">
    <source>
        <dbReference type="EMBL" id="MDT2540229.1"/>
    </source>
</evidence>
<dbReference type="Proteomes" id="UP001249240">
    <property type="component" value="Unassembled WGS sequence"/>
</dbReference>
<evidence type="ECO:0000313" key="3">
    <source>
        <dbReference type="Proteomes" id="UP001254770"/>
    </source>
</evidence>
<dbReference type="AlphaFoldDB" id="A0AAW8T5C3"/>
<name>A0AAW8T5C3_9ENTE</name>
<dbReference type="Proteomes" id="UP001254770">
    <property type="component" value="Unassembled WGS sequence"/>
</dbReference>
<sequence>MVEEHGLKKEQLFSIKRRTLEKRIKHFYKDTKDGNSAIQLLVALQVREELCEEDFSFMLADLVHYIFLRTRSNATLRRYYIFFTEYFEKREWRLLLIKLFPAKTYLADKLKKIFTQIIKQPLAGLVGS</sequence>